<gene>
    <name evidence="2" type="ORF">SAMN05421807_11831</name>
</gene>
<feature type="transmembrane region" description="Helical" evidence="1">
    <location>
        <begin position="12"/>
        <end position="37"/>
    </location>
</feature>
<sequence>MESTFDILNEEIPILDIITILFIEDDPITGIALVLLLKMVTDDKMIKISLILLIIVLSHV</sequence>
<keyword evidence="1" id="KW-0472">Membrane</keyword>
<evidence type="ECO:0000313" key="3">
    <source>
        <dbReference type="Proteomes" id="UP000184079"/>
    </source>
</evidence>
<evidence type="ECO:0000313" key="2">
    <source>
        <dbReference type="EMBL" id="SHH90047.1"/>
    </source>
</evidence>
<keyword evidence="1" id="KW-1133">Transmembrane helix</keyword>
<organism evidence="2 3">
    <name type="scientific">Virgibacillus chiguensis</name>
    <dbReference type="NCBI Taxonomy" id="411959"/>
    <lineage>
        <taxon>Bacteria</taxon>
        <taxon>Bacillati</taxon>
        <taxon>Bacillota</taxon>
        <taxon>Bacilli</taxon>
        <taxon>Bacillales</taxon>
        <taxon>Bacillaceae</taxon>
        <taxon>Virgibacillus</taxon>
    </lineage>
</organism>
<accession>A0A1M5WR72</accession>
<dbReference type="EMBL" id="FQXD01000018">
    <property type="protein sequence ID" value="SHH90047.1"/>
    <property type="molecule type" value="Genomic_DNA"/>
</dbReference>
<evidence type="ECO:0000256" key="1">
    <source>
        <dbReference type="SAM" id="Phobius"/>
    </source>
</evidence>
<dbReference type="Proteomes" id="UP000184079">
    <property type="component" value="Unassembled WGS sequence"/>
</dbReference>
<reference evidence="3" key="1">
    <citation type="submission" date="2016-11" db="EMBL/GenBank/DDBJ databases">
        <authorList>
            <person name="Varghese N."/>
            <person name="Submissions S."/>
        </authorList>
    </citation>
    <scope>NUCLEOTIDE SEQUENCE [LARGE SCALE GENOMIC DNA]</scope>
    <source>
        <strain evidence="3">CGMCC 1.6496</strain>
    </source>
</reference>
<dbReference type="AlphaFoldDB" id="A0A1M5WR72"/>
<name>A0A1M5WR72_9BACI</name>
<protein>
    <submittedName>
        <fullName evidence="2">Uncharacterized protein</fullName>
    </submittedName>
</protein>
<keyword evidence="3" id="KW-1185">Reference proteome</keyword>
<keyword evidence="1" id="KW-0812">Transmembrane</keyword>
<proteinExistence type="predicted"/>